<feature type="region of interest" description="Disordered" evidence="1">
    <location>
        <begin position="131"/>
        <end position="150"/>
    </location>
</feature>
<feature type="compositionally biased region" description="Polar residues" evidence="1">
    <location>
        <begin position="340"/>
        <end position="351"/>
    </location>
</feature>
<evidence type="ECO:0000313" key="2">
    <source>
        <dbReference type="EMBL" id="KXS21842.1"/>
    </source>
</evidence>
<feature type="region of interest" description="Disordered" evidence="1">
    <location>
        <begin position="428"/>
        <end position="455"/>
    </location>
</feature>
<evidence type="ECO:0000256" key="1">
    <source>
        <dbReference type="SAM" id="MobiDB-lite"/>
    </source>
</evidence>
<feature type="region of interest" description="Disordered" evidence="1">
    <location>
        <begin position="1"/>
        <end position="33"/>
    </location>
</feature>
<feature type="compositionally biased region" description="Low complexity" evidence="1">
    <location>
        <begin position="364"/>
        <end position="382"/>
    </location>
</feature>
<accession>A0A139AYL3</accession>
<feature type="region of interest" description="Disordered" evidence="1">
    <location>
        <begin position="481"/>
        <end position="504"/>
    </location>
</feature>
<name>A0A139AYL3_GONPJ</name>
<feature type="compositionally biased region" description="Polar residues" evidence="1">
    <location>
        <begin position="131"/>
        <end position="142"/>
    </location>
</feature>
<gene>
    <name evidence="2" type="ORF">M427DRAFT_27405</name>
</gene>
<dbReference type="AlphaFoldDB" id="A0A139AYL3"/>
<feature type="region of interest" description="Disordered" evidence="1">
    <location>
        <begin position="335"/>
        <end position="384"/>
    </location>
</feature>
<keyword evidence="3" id="KW-1185">Reference proteome</keyword>
<reference evidence="2 3" key="1">
    <citation type="journal article" date="2015" name="Genome Biol. Evol.">
        <title>Phylogenomic analyses indicate that early fungi evolved digesting cell walls of algal ancestors of land plants.</title>
        <authorList>
            <person name="Chang Y."/>
            <person name="Wang S."/>
            <person name="Sekimoto S."/>
            <person name="Aerts A.L."/>
            <person name="Choi C."/>
            <person name="Clum A."/>
            <person name="LaButti K.M."/>
            <person name="Lindquist E.A."/>
            <person name="Yee Ngan C."/>
            <person name="Ohm R.A."/>
            <person name="Salamov A.A."/>
            <person name="Grigoriev I.V."/>
            <person name="Spatafora J.W."/>
            <person name="Berbee M.L."/>
        </authorList>
    </citation>
    <scope>NUCLEOTIDE SEQUENCE [LARGE SCALE GENOMIC DNA]</scope>
    <source>
        <strain evidence="2 3">JEL478</strain>
    </source>
</reference>
<proteinExistence type="predicted"/>
<dbReference type="EMBL" id="KQ965732">
    <property type="protein sequence ID" value="KXS21842.1"/>
    <property type="molecule type" value="Genomic_DNA"/>
</dbReference>
<feature type="region of interest" description="Disordered" evidence="1">
    <location>
        <begin position="213"/>
        <end position="240"/>
    </location>
</feature>
<feature type="compositionally biased region" description="Basic residues" evidence="1">
    <location>
        <begin position="444"/>
        <end position="455"/>
    </location>
</feature>
<dbReference type="Proteomes" id="UP000070544">
    <property type="component" value="Unassembled WGS sequence"/>
</dbReference>
<evidence type="ECO:0000313" key="3">
    <source>
        <dbReference type="Proteomes" id="UP000070544"/>
    </source>
</evidence>
<protein>
    <submittedName>
        <fullName evidence="2">Uncharacterized protein</fullName>
    </submittedName>
</protein>
<feature type="compositionally biased region" description="Basic and acidic residues" evidence="1">
    <location>
        <begin position="222"/>
        <end position="235"/>
    </location>
</feature>
<organism evidence="2 3">
    <name type="scientific">Gonapodya prolifera (strain JEL478)</name>
    <name type="common">Monoblepharis prolifera</name>
    <dbReference type="NCBI Taxonomy" id="1344416"/>
    <lineage>
        <taxon>Eukaryota</taxon>
        <taxon>Fungi</taxon>
        <taxon>Fungi incertae sedis</taxon>
        <taxon>Chytridiomycota</taxon>
        <taxon>Chytridiomycota incertae sedis</taxon>
        <taxon>Monoblepharidomycetes</taxon>
        <taxon>Monoblepharidales</taxon>
        <taxon>Gonapodyaceae</taxon>
        <taxon>Gonapodya</taxon>
    </lineage>
</organism>
<sequence length="599" mass="65494">MRACADTTYEPPTLFPSKSAHRHSNSLPNPLAQPVRGNARAFLPCNALDSRRSSGQTPVVLVFERRGSTATEKCDAWTETIVQRVEDGAGETERSPEATLPTHVAQARATLCDFRRKVAARLREERLRSIKTNDSVTNSSETADTDPDGLETAEVIKADVDLGHSSMVVRMPYPAPKPPPYMPANVHLEEKMEAAKRLQVRRAWSDLGRAAAARKASGRQHSPHESHARDWEDRHTHKRNREPIDVPDIFVARGSVDATLETPSLLGPWCASGCERLTSPSGHKHRNFPTTTTVHSLRVFEGTSFHSAPIIKTSAPYTAVTKRVSARGKARVVFQARGPTDTTHVSPSNSPVLPRRPISQIPFSHPGSAGGSPLSSPRASSPEVPANNIAQAALDILEQPPAPPDPKPHPRLHSDLTMKAAKRNQHRALVSKQPPMPTDPHHAAALRKRIPRRTRPNPTSALVLLREHLDQDALVVVRKEVPGRHGADGTSPERSSFIRDGSSTRLAGEERADEYIGVVRVTHRASSHSHARGESRLGEDAFEADVLHSAQQYQTDSSEWMGHQGPISGWAERQELYSPVRDGSSEGTLSVGALESVIL</sequence>